<organism evidence="1 2">
    <name type="scientific">Haemophilus parahaemolyticus</name>
    <dbReference type="NCBI Taxonomy" id="735"/>
    <lineage>
        <taxon>Bacteria</taxon>
        <taxon>Pseudomonadati</taxon>
        <taxon>Pseudomonadota</taxon>
        <taxon>Gammaproteobacteria</taxon>
        <taxon>Pasteurellales</taxon>
        <taxon>Pasteurellaceae</taxon>
        <taxon>Haemophilus</taxon>
    </lineage>
</organism>
<comment type="caution">
    <text evidence="1">The sequence shown here is derived from an EMBL/GenBank/DDBJ whole genome shotgun (WGS) entry which is preliminary data.</text>
</comment>
<sequence>MKNIKFAVQLYIQKAKLSTVNPAFAKKSLTSKTRSPYSTPTVAKLTAGRGNPVLLHMANDSTPQACFFIRSTNTSKASPKRLDFLNDGVLWARFALDCFPYVTVFPPRKTLSPNTVESVSDSSQNSHMELSEMIYLFLAKDRFQNNHTEIVRIEAENSLQARLSLRPEWRLVVEKPLKAFQRFQETAFFPPLHTVCNRMGRLRKPTKTERAEIALFMALNAHHEIRKGA</sequence>
<dbReference type="AlphaFoldDB" id="A0A369ZF00"/>
<proteinExistence type="predicted"/>
<accession>A0A369ZF00</accession>
<evidence type="ECO:0000313" key="1">
    <source>
        <dbReference type="EMBL" id="RDF05320.1"/>
    </source>
</evidence>
<evidence type="ECO:0000313" key="2">
    <source>
        <dbReference type="Proteomes" id="UP000253999"/>
    </source>
</evidence>
<protein>
    <submittedName>
        <fullName evidence="1">Uncharacterized protein</fullName>
    </submittedName>
</protein>
<dbReference type="EMBL" id="QEQD01000002">
    <property type="protein sequence ID" value="RDF05320.1"/>
    <property type="molecule type" value="Genomic_DNA"/>
</dbReference>
<name>A0A369ZF00_HAEPH</name>
<reference evidence="1 2" key="1">
    <citation type="submission" date="2018-05" db="EMBL/GenBank/DDBJ databases">
        <title>Draft Genome Sequences for a Diverse set of 7 Haemophilus Species.</title>
        <authorList>
            <person name="Nichols M."/>
            <person name="Topaz N."/>
            <person name="Wang X."/>
            <person name="Wang X."/>
            <person name="Boxrud D."/>
        </authorList>
    </citation>
    <scope>NUCLEOTIDE SEQUENCE [LARGE SCALE GENOMIC DNA]</scope>
    <source>
        <strain evidence="1 2">C2010039593</strain>
    </source>
</reference>
<gene>
    <name evidence="1" type="ORF">DPV98_02675</name>
</gene>
<dbReference type="RefSeq" id="WP_111312537.1">
    <property type="nucleotide sequence ID" value="NZ_QEQD01000002.1"/>
</dbReference>
<dbReference type="Proteomes" id="UP000253999">
    <property type="component" value="Unassembled WGS sequence"/>
</dbReference>